<reference evidence="2 3" key="1">
    <citation type="submission" date="2019-01" db="EMBL/GenBank/DDBJ databases">
        <title>Draft genome sequence of Psathyrella aberdarensis IHI B618.</title>
        <authorList>
            <person name="Buettner E."/>
            <person name="Kellner H."/>
        </authorList>
    </citation>
    <scope>NUCLEOTIDE SEQUENCE [LARGE SCALE GENOMIC DNA]</scope>
    <source>
        <strain evidence="2 3">IHI B618</strain>
    </source>
</reference>
<dbReference type="Proteomes" id="UP000290288">
    <property type="component" value="Unassembled WGS sequence"/>
</dbReference>
<dbReference type="OrthoDB" id="3256870at2759"/>
<dbReference type="AlphaFoldDB" id="A0A4Q2DYH4"/>
<feature type="region of interest" description="Disordered" evidence="1">
    <location>
        <begin position="72"/>
        <end position="115"/>
    </location>
</feature>
<dbReference type="EMBL" id="SDEE01000020">
    <property type="protein sequence ID" value="RXW24384.1"/>
    <property type="molecule type" value="Genomic_DNA"/>
</dbReference>
<evidence type="ECO:0000313" key="2">
    <source>
        <dbReference type="EMBL" id="RXW24384.1"/>
    </source>
</evidence>
<feature type="region of interest" description="Disordered" evidence="1">
    <location>
        <begin position="141"/>
        <end position="184"/>
    </location>
</feature>
<proteinExistence type="predicted"/>
<sequence length="244" mass="26599">MLPYSPNASLSDLSANGLLDDKFPSPHFYVRQPHCVQIIQLVEADAPPPPKVSSVIDSHSWASSSYYSSDYSESATSEDAEDEEDEACTSYCSSDASPEELEVSTSEHSKSSAVESSDTYSLRIKRILAWREDFYSQAQSAISEPSSPSLKRKLELDGDEDDNASHSSKRSRRSQASSVDSEDSLIMMVDAAPIGITSHPSSSLCMHSCPACDSFFDTPQSLRQHGLDAQANEACCVAVQYAFE</sequence>
<keyword evidence="3" id="KW-1185">Reference proteome</keyword>
<protein>
    <submittedName>
        <fullName evidence="2">Uncharacterized protein</fullName>
    </submittedName>
</protein>
<dbReference type="STRING" id="2316362.A0A4Q2DYH4"/>
<comment type="caution">
    <text evidence="2">The sequence shown here is derived from an EMBL/GenBank/DDBJ whole genome shotgun (WGS) entry which is preliminary data.</text>
</comment>
<name>A0A4Q2DYH4_9AGAR</name>
<feature type="compositionally biased region" description="Acidic residues" evidence="1">
    <location>
        <begin position="76"/>
        <end position="87"/>
    </location>
</feature>
<organism evidence="2 3">
    <name type="scientific">Candolleomyces aberdarensis</name>
    <dbReference type="NCBI Taxonomy" id="2316362"/>
    <lineage>
        <taxon>Eukaryota</taxon>
        <taxon>Fungi</taxon>
        <taxon>Dikarya</taxon>
        <taxon>Basidiomycota</taxon>
        <taxon>Agaricomycotina</taxon>
        <taxon>Agaricomycetes</taxon>
        <taxon>Agaricomycetidae</taxon>
        <taxon>Agaricales</taxon>
        <taxon>Agaricineae</taxon>
        <taxon>Psathyrellaceae</taxon>
        <taxon>Candolleomyces</taxon>
    </lineage>
</organism>
<accession>A0A4Q2DYH4</accession>
<gene>
    <name evidence="2" type="ORF">EST38_g1500</name>
</gene>
<evidence type="ECO:0000313" key="3">
    <source>
        <dbReference type="Proteomes" id="UP000290288"/>
    </source>
</evidence>
<evidence type="ECO:0000256" key="1">
    <source>
        <dbReference type="SAM" id="MobiDB-lite"/>
    </source>
</evidence>